<dbReference type="EMBL" id="LR031879">
    <property type="protein sequence ID" value="VDD59402.1"/>
    <property type="molecule type" value="Genomic_DNA"/>
</dbReference>
<protein>
    <recommendedName>
        <fullName evidence="5">SWIM-type domain-containing protein</fullName>
    </recommendedName>
</protein>
<dbReference type="SMART" id="SM00575">
    <property type="entry name" value="ZnF_PMZ"/>
    <property type="match status" value="1"/>
</dbReference>
<dbReference type="Pfam" id="PF03108">
    <property type="entry name" value="DBD_Tnp_Mut"/>
    <property type="match status" value="1"/>
</dbReference>
<organism evidence="6">
    <name type="scientific">Brassica oleracea</name>
    <name type="common">Wild cabbage</name>
    <dbReference type="NCBI Taxonomy" id="3712"/>
    <lineage>
        <taxon>Eukaryota</taxon>
        <taxon>Viridiplantae</taxon>
        <taxon>Streptophyta</taxon>
        <taxon>Embryophyta</taxon>
        <taxon>Tracheophyta</taxon>
        <taxon>Spermatophyta</taxon>
        <taxon>Magnoliopsida</taxon>
        <taxon>eudicotyledons</taxon>
        <taxon>Gunneridae</taxon>
        <taxon>Pentapetalae</taxon>
        <taxon>rosids</taxon>
        <taxon>malvids</taxon>
        <taxon>Brassicales</taxon>
        <taxon>Brassicaceae</taxon>
        <taxon>Brassiceae</taxon>
        <taxon>Brassica</taxon>
    </lineage>
</organism>
<reference evidence="6" key="1">
    <citation type="submission" date="2018-11" db="EMBL/GenBank/DDBJ databases">
        <authorList>
            <consortium name="Genoscope - CEA"/>
            <person name="William W."/>
        </authorList>
    </citation>
    <scope>NUCLEOTIDE SEQUENCE</scope>
</reference>
<evidence type="ECO:0000256" key="2">
    <source>
        <dbReference type="ARBA" id="ARBA00022771"/>
    </source>
</evidence>
<dbReference type="InterPro" id="IPR006564">
    <property type="entry name" value="Znf_PMZ"/>
</dbReference>
<sequence>MANDELVKPENPHSSFRQDHFTGIRHNFELFPTHDYNSAFEQLLDINLQIGAASYEENEVWSQFQEHKATALEDSMIHHNVTEATGARQKQEIDDNLDLAPPSSQCWSIPGMDVGKEFPDAKACRKSLREAAISQRFEMQTIKSDKTRFTAKCMSQGCPWRIHCAKLPKAPTFTIRTIHGTHTCRGVPHLGHQQATVQWVADTVAEKVKENPHFKPKQILEEIHKTHGIALSYKQAWRGKERLMGRLRGSFEEEYRLLPQFCDEIMRANPGSLAVVHANPKDERFQQVFVSFKASISGFLTSCRPLIALDKAVLKSKYPGTLLVASGFDGDGGALPLAYAVVNEDNGTNWYQFLAELRKSLEMNCESVRKHLTIISTMEKAVVDGVETNFPGAFHGLCVLHHAERFSKEFHSSVLESLLWEAAHSPTVLEFNSKLNSIQQISPEAFLWIQNVSPSLWASSCFEGTRFGQLTANVVAESLERWVEDVSGLPIIQTMECFHRCLMDMFKERREASLHWSSDVLVPSAESRMLAAIAKSRGHRVYRANEAEFEVMDSEGNVVVDVEKRSCLCGRWEVYGLPCSHAVGALLSCGEDVYEYAESCFTMESYRRTYGDAIEPVSDNVEWREKVLKIEGGGDGIRTPKVTGGARKGRRRIRPVDDGDRVKRLVHCSRCQQTGHFRTTCIAPM</sequence>
<gene>
    <name evidence="6" type="ORF">BOLC8T52631H</name>
</gene>
<keyword evidence="3" id="KW-0862">Zinc</keyword>
<dbReference type="GO" id="GO:0008270">
    <property type="term" value="F:zinc ion binding"/>
    <property type="evidence" value="ECO:0007669"/>
    <property type="project" value="UniProtKB-KW"/>
</dbReference>
<feature type="domain" description="SWIM-type" evidence="5">
    <location>
        <begin position="558"/>
        <end position="590"/>
    </location>
</feature>
<dbReference type="AlphaFoldDB" id="A0A3P6GTY9"/>
<dbReference type="Pfam" id="PF10551">
    <property type="entry name" value="MULE"/>
    <property type="match status" value="1"/>
</dbReference>
<evidence type="ECO:0000259" key="5">
    <source>
        <dbReference type="PROSITE" id="PS50966"/>
    </source>
</evidence>
<accession>A0A3P6GTY9</accession>
<dbReference type="PROSITE" id="PS50966">
    <property type="entry name" value="ZF_SWIM"/>
    <property type="match status" value="1"/>
</dbReference>
<proteinExistence type="predicted"/>
<evidence type="ECO:0000256" key="1">
    <source>
        <dbReference type="ARBA" id="ARBA00022723"/>
    </source>
</evidence>
<dbReference type="InterPro" id="IPR007527">
    <property type="entry name" value="Znf_SWIM"/>
</dbReference>
<keyword evidence="2 4" id="KW-0863">Zinc-finger</keyword>
<dbReference type="PANTHER" id="PTHR31973:SF171">
    <property type="entry name" value="OS12G0597300 PROTEIN"/>
    <property type="match status" value="1"/>
</dbReference>
<dbReference type="InterPro" id="IPR004332">
    <property type="entry name" value="Transposase_MuDR"/>
</dbReference>
<dbReference type="Pfam" id="PF04434">
    <property type="entry name" value="SWIM"/>
    <property type="match status" value="1"/>
</dbReference>
<keyword evidence="1" id="KW-0479">Metal-binding</keyword>
<evidence type="ECO:0000313" key="6">
    <source>
        <dbReference type="EMBL" id="VDD59402.1"/>
    </source>
</evidence>
<dbReference type="PANTHER" id="PTHR31973">
    <property type="entry name" value="POLYPROTEIN, PUTATIVE-RELATED"/>
    <property type="match status" value="1"/>
</dbReference>
<dbReference type="InterPro" id="IPR018289">
    <property type="entry name" value="MULE_transposase_dom"/>
</dbReference>
<evidence type="ECO:0000256" key="4">
    <source>
        <dbReference type="PROSITE-ProRule" id="PRU00325"/>
    </source>
</evidence>
<name>A0A3P6GTY9_BRAOL</name>
<evidence type="ECO:0000256" key="3">
    <source>
        <dbReference type="ARBA" id="ARBA00022833"/>
    </source>
</evidence>